<feature type="region of interest" description="Disordered" evidence="6">
    <location>
        <begin position="1"/>
        <end position="25"/>
    </location>
</feature>
<gene>
    <name evidence="8" type="ORF">Q9L58_005700</name>
</gene>
<evidence type="ECO:0000256" key="1">
    <source>
        <dbReference type="ARBA" id="ARBA00004141"/>
    </source>
</evidence>
<evidence type="ECO:0000256" key="7">
    <source>
        <dbReference type="SAM" id="Phobius"/>
    </source>
</evidence>
<evidence type="ECO:0000256" key="4">
    <source>
        <dbReference type="ARBA" id="ARBA00022989"/>
    </source>
</evidence>
<evidence type="ECO:0000256" key="6">
    <source>
        <dbReference type="SAM" id="MobiDB-lite"/>
    </source>
</evidence>
<proteinExistence type="predicted"/>
<keyword evidence="3 7" id="KW-0812">Transmembrane</keyword>
<comment type="caution">
    <text evidence="8">The sequence shown here is derived from an EMBL/GenBank/DDBJ whole genome shotgun (WGS) entry which is preliminary data.</text>
</comment>
<feature type="transmembrane region" description="Helical" evidence="7">
    <location>
        <begin position="85"/>
        <end position="104"/>
    </location>
</feature>
<accession>A0ABR3GHG5</accession>
<comment type="subcellular location">
    <subcellularLocation>
        <location evidence="1">Membrane</location>
        <topology evidence="1">Multi-pass membrane protein</topology>
    </subcellularLocation>
</comment>
<evidence type="ECO:0000313" key="8">
    <source>
        <dbReference type="EMBL" id="KAL0635311.1"/>
    </source>
</evidence>
<keyword evidence="9" id="KW-1185">Reference proteome</keyword>
<organism evidence="8 9">
    <name type="scientific">Discina gigas</name>
    <dbReference type="NCBI Taxonomy" id="1032678"/>
    <lineage>
        <taxon>Eukaryota</taxon>
        <taxon>Fungi</taxon>
        <taxon>Dikarya</taxon>
        <taxon>Ascomycota</taxon>
        <taxon>Pezizomycotina</taxon>
        <taxon>Pezizomycetes</taxon>
        <taxon>Pezizales</taxon>
        <taxon>Discinaceae</taxon>
        <taxon>Discina</taxon>
    </lineage>
</organism>
<evidence type="ECO:0000313" key="9">
    <source>
        <dbReference type="Proteomes" id="UP001447188"/>
    </source>
</evidence>
<evidence type="ECO:0000256" key="2">
    <source>
        <dbReference type="ARBA" id="ARBA00022448"/>
    </source>
</evidence>
<sequence>MAKTDDDFRTPLLAGGANYGTQPEDEPDAALALFRDEQELHELIDPEKEQRLVSDMSAFSYAANISQIPDDNNPFGLVYGTPQTVLGLLAAACWAWGVVMFLVLPDSPITAKFLSKDERKLAVERLRADQTGIENKTLKPYQIVEAFRDYKTYFFFALATVANIPNGGISNFGIKPDVQVKYHYCPLNIPHRDTYHQGF</sequence>
<name>A0ABR3GHG5_9PEZI</name>
<keyword evidence="2" id="KW-0813">Transport</keyword>
<dbReference type="PANTHER" id="PTHR43791">
    <property type="entry name" value="PERMEASE-RELATED"/>
    <property type="match status" value="1"/>
</dbReference>
<keyword evidence="4 7" id="KW-1133">Transmembrane helix</keyword>
<reference evidence="8 9" key="1">
    <citation type="submission" date="2024-02" db="EMBL/GenBank/DDBJ databases">
        <title>Discinaceae phylogenomics.</title>
        <authorList>
            <person name="Dirks A.C."/>
            <person name="James T.Y."/>
        </authorList>
    </citation>
    <scope>NUCLEOTIDE SEQUENCE [LARGE SCALE GENOMIC DNA]</scope>
    <source>
        <strain evidence="8 9">ACD0624</strain>
    </source>
</reference>
<evidence type="ECO:0000256" key="5">
    <source>
        <dbReference type="ARBA" id="ARBA00023136"/>
    </source>
</evidence>
<dbReference type="PANTHER" id="PTHR43791:SF26">
    <property type="entry name" value="ALLANTOATE TRANSPORTER, PUTATIVE (AFU_ORTHOLOGUE AFUA_5G09470)-RELATED"/>
    <property type="match status" value="1"/>
</dbReference>
<keyword evidence="5 7" id="KW-0472">Membrane</keyword>
<dbReference type="SUPFAM" id="SSF103473">
    <property type="entry name" value="MFS general substrate transporter"/>
    <property type="match status" value="1"/>
</dbReference>
<dbReference type="Proteomes" id="UP001447188">
    <property type="component" value="Unassembled WGS sequence"/>
</dbReference>
<protein>
    <submittedName>
        <fullName evidence="8">Uncharacterized protein</fullName>
    </submittedName>
</protein>
<dbReference type="EMBL" id="JBBBZM010000072">
    <property type="protein sequence ID" value="KAL0635311.1"/>
    <property type="molecule type" value="Genomic_DNA"/>
</dbReference>
<dbReference type="InterPro" id="IPR036259">
    <property type="entry name" value="MFS_trans_sf"/>
</dbReference>
<evidence type="ECO:0000256" key="3">
    <source>
        <dbReference type="ARBA" id="ARBA00022692"/>
    </source>
</evidence>